<dbReference type="EMBL" id="LAZR01000002">
    <property type="protein sequence ID" value="KKO11556.1"/>
    <property type="molecule type" value="Genomic_DNA"/>
</dbReference>
<sequence length="253" mass="27488">MITGVSILMLKKLVTLTLILVLVPVLLVTTVIPALIGVVIRPPLLQALERAQALNVEITSVRAGWFSSDIHVSAESSIFSPDGLSSVTRQAILHLNHGPIMWHLYDTMFAVADIRLLPASPGLEPVTTDADLSNFSGAGLLRLDGQGMLRFDAITGFTAFAGDHWLETRASWPASSSWQGWQAVLRDMQLTLSIDANATALRQSPAAEALAVYQRQGWTRISNGRARTAIHVQDELLDINGIMIPMGLFLDSQ</sequence>
<gene>
    <name evidence="1" type="ORF">LCGC14_0010490</name>
</gene>
<dbReference type="AlphaFoldDB" id="A0A0F9W2M9"/>
<reference evidence="1" key="1">
    <citation type="journal article" date="2015" name="Nature">
        <title>Complex archaea that bridge the gap between prokaryotes and eukaryotes.</title>
        <authorList>
            <person name="Spang A."/>
            <person name="Saw J.H."/>
            <person name="Jorgensen S.L."/>
            <person name="Zaremba-Niedzwiedzka K."/>
            <person name="Martijn J."/>
            <person name="Lind A.E."/>
            <person name="van Eijk R."/>
            <person name="Schleper C."/>
            <person name="Guy L."/>
            <person name="Ettema T.J."/>
        </authorList>
    </citation>
    <scope>NUCLEOTIDE SEQUENCE</scope>
</reference>
<name>A0A0F9W2M9_9ZZZZ</name>
<organism evidence="1">
    <name type="scientific">marine sediment metagenome</name>
    <dbReference type="NCBI Taxonomy" id="412755"/>
    <lineage>
        <taxon>unclassified sequences</taxon>
        <taxon>metagenomes</taxon>
        <taxon>ecological metagenomes</taxon>
    </lineage>
</organism>
<comment type="caution">
    <text evidence="1">The sequence shown here is derived from an EMBL/GenBank/DDBJ whole genome shotgun (WGS) entry which is preliminary data.</text>
</comment>
<evidence type="ECO:0000313" key="1">
    <source>
        <dbReference type="EMBL" id="KKO11556.1"/>
    </source>
</evidence>
<proteinExistence type="predicted"/>
<protein>
    <submittedName>
        <fullName evidence="1">Uncharacterized protein</fullName>
    </submittedName>
</protein>
<accession>A0A0F9W2M9</accession>